<comment type="caution">
    <text evidence="3">The sequence shown here is derived from an EMBL/GenBank/DDBJ whole genome shotgun (WGS) entry which is preliminary data.</text>
</comment>
<dbReference type="PANTHER" id="PTHR37461:SF1">
    <property type="entry name" value="ANTI-SIGMA-K FACTOR RSKA"/>
    <property type="match status" value="1"/>
</dbReference>
<protein>
    <recommendedName>
        <fullName evidence="2">Anti-sigma K factor RskA C-terminal domain-containing protein</fullName>
    </recommendedName>
</protein>
<keyword evidence="4" id="KW-1185">Reference proteome</keyword>
<reference evidence="3 4" key="1">
    <citation type="submission" date="2018-12" db="EMBL/GenBank/DDBJ databases">
        <title>Croceicoccus ponticola sp. nov., a lipolytic bacterium isolated from seawater.</title>
        <authorList>
            <person name="Yoon J.-H."/>
        </authorList>
    </citation>
    <scope>NUCLEOTIDE SEQUENCE [LARGE SCALE GENOMIC DNA]</scope>
    <source>
        <strain evidence="3 4">GM-16</strain>
    </source>
</reference>
<accession>A0A437GUI6</accession>
<dbReference type="EMBL" id="RXOL01000009">
    <property type="protein sequence ID" value="RVQ65130.1"/>
    <property type="molecule type" value="Genomic_DNA"/>
</dbReference>
<evidence type="ECO:0000256" key="1">
    <source>
        <dbReference type="SAM" id="Phobius"/>
    </source>
</evidence>
<evidence type="ECO:0000313" key="4">
    <source>
        <dbReference type="Proteomes" id="UP000283003"/>
    </source>
</evidence>
<dbReference type="GO" id="GO:0005886">
    <property type="term" value="C:plasma membrane"/>
    <property type="evidence" value="ECO:0007669"/>
    <property type="project" value="InterPro"/>
</dbReference>
<feature type="transmembrane region" description="Helical" evidence="1">
    <location>
        <begin position="91"/>
        <end position="113"/>
    </location>
</feature>
<evidence type="ECO:0000259" key="2">
    <source>
        <dbReference type="Pfam" id="PF10099"/>
    </source>
</evidence>
<dbReference type="GO" id="GO:0006417">
    <property type="term" value="P:regulation of translation"/>
    <property type="evidence" value="ECO:0007669"/>
    <property type="project" value="TreeGrafter"/>
</dbReference>
<dbReference type="GO" id="GO:0016989">
    <property type="term" value="F:sigma factor antagonist activity"/>
    <property type="evidence" value="ECO:0007669"/>
    <property type="project" value="TreeGrafter"/>
</dbReference>
<sequence>MAEPEAYDGPDVMAGEYVLRVLEGSELAEARRRMLADPGFVAQVNWWEDRFGTLCEQSATIEPGAAVWPAILARLESDTASAVVPMRRGPAGWSIAFALGGLGAAAAAIALFVTTPTTIRVPVPGPTQVASAEGQLVAQLASEDAAIRLATIVDPASRRLSLSASGLRPEQGQASELWVIPEGGAPVSLGLIPGDGKLTRELTVEEAGLMRAGATFAVTYETADGAPHAAPTLPIVVAGGLGEV</sequence>
<dbReference type="InterPro" id="IPR018764">
    <property type="entry name" value="RskA_C"/>
</dbReference>
<feature type="domain" description="Anti-sigma K factor RskA C-terminal" evidence="2">
    <location>
        <begin position="102"/>
        <end position="235"/>
    </location>
</feature>
<keyword evidence="1" id="KW-1133">Transmembrane helix</keyword>
<dbReference type="AlphaFoldDB" id="A0A437GUI6"/>
<keyword evidence="1" id="KW-0472">Membrane</keyword>
<dbReference type="Proteomes" id="UP000283003">
    <property type="component" value="Unassembled WGS sequence"/>
</dbReference>
<keyword evidence="1" id="KW-0812">Transmembrane</keyword>
<proteinExistence type="predicted"/>
<dbReference type="Pfam" id="PF10099">
    <property type="entry name" value="RskA_C"/>
    <property type="match status" value="1"/>
</dbReference>
<organism evidence="3 4">
    <name type="scientific">Croceicoccus ponticola</name>
    <dbReference type="NCBI Taxonomy" id="2217664"/>
    <lineage>
        <taxon>Bacteria</taxon>
        <taxon>Pseudomonadati</taxon>
        <taxon>Pseudomonadota</taxon>
        <taxon>Alphaproteobacteria</taxon>
        <taxon>Sphingomonadales</taxon>
        <taxon>Erythrobacteraceae</taxon>
        <taxon>Croceicoccus</taxon>
    </lineage>
</organism>
<dbReference type="RefSeq" id="WP_127613549.1">
    <property type="nucleotide sequence ID" value="NZ_RXOL01000009.1"/>
</dbReference>
<dbReference type="PANTHER" id="PTHR37461">
    <property type="entry name" value="ANTI-SIGMA-K FACTOR RSKA"/>
    <property type="match status" value="1"/>
</dbReference>
<dbReference type="InterPro" id="IPR051474">
    <property type="entry name" value="Anti-sigma-K/W_factor"/>
</dbReference>
<dbReference type="OrthoDB" id="9816387at2"/>
<name>A0A437GUI6_9SPHN</name>
<evidence type="ECO:0000313" key="3">
    <source>
        <dbReference type="EMBL" id="RVQ65130.1"/>
    </source>
</evidence>
<gene>
    <name evidence="3" type="ORF">EKN06_14025</name>
</gene>